<reference evidence="2 3" key="1">
    <citation type="journal article" date="2019" name="Sci. Rep.">
        <title>Orb-weaving spider Araneus ventricosus genome elucidates the spidroin gene catalogue.</title>
        <authorList>
            <person name="Kono N."/>
            <person name="Nakamura H."/>
            <person name="Ohtoshi R."/>
            <person name="Moran D.A.P."/>
            <person name="Shinohara A."/>
            <person name="Yoshida Y."/>
            <person name="Fujiwara M."/>
            <person name="Mori M."/>
            <person name="Tomita M."/>
            <person name="Arakawa K."/>
        </authorList>
    </citation>
    <scope>NUCLEOTIDE SEQUENCE [LARGE SCALE GENOMIC DNA]</scope>
</reference>
<feature type="non-terminal residue" evidence="2">
    <location>
        <position position="1"/>
    </location>
</feature>
<dbReference type="OrthoDB" id="6730379at2759"/>
<feature type="region of interest" description="Disordered" evidence="1">
    <location>
        <begin position="1"/>
        <end position="30"/>
    </location>
</feature>
<evidence type="ECO:0000313" key="3">
    <source>
        <dbReference type="Proteomes" id="UP000499080"/>
    </source>
</evidence>
<protein>
    <submittedName>
        <fullName evidence="2">Uncharacterized protein</fullName>
    </submittedName>
</protein>
<dbReference type="Proteomes" id="UP000499080">
    <property type="component" value="Unassembled WGS sequence"/>
</dbReference>
<keyword evidence="3" id="KW-1185">Reference proteome</keyword>
<evidence type="ECO:0000256" key="1">
    <source>
        <dbReference type="SAM" id="MobiDB-lite"/>
    </source>
</evidence>
<sequence>ESSNMKGEEEGSTCSNCSTSDSRNGTSLTQDCWEEQRDAATEVRQLFIYMGSLMINLDRVPYD</sequence>
<accession>A0A4Y2NJJ6</accession>
<dbReference type="AlphaFoldDB" id="A0A4Y2NJJ6"/>
<evidence type="ECO:0000313" key="2">
    <source>
        <dbReference type="EMBL" id="GBN38859.1"/>
    </source>
</evidence>
<name>A0A4Y2NJJ6_ARAVE</name>
<proteinExistence type="predicted"/>
<comment type="caution">
    <text evidence="2">The sequence shown here is derived from an EMBL/GenBank/DDBJ whole genome shotgun (WGS) entry which is preliminary data.</text>
</comment>
<feature type="compositionally biased region" description="Polar residues" evidence="1">
    <location>
        <begin position="12"/>
        <end position="30"/>
    </location>
</feature>
<organism evidence="2 3">
    <name type="scientific">Araneus ventricosus</name>
    <name type="common">Orbweaver spider</name>
    <name type="synonym">Epeira ventricosa</name>
    <dbReference type="NCBI Taxonomy" id="182803"/>
    <lineage>
        <taxon>Eukaryota</taxon>
        <taxon>Metazoa</taxon>
        <taxon>Ecdysozoa</taxon>
        <taxon>Arthropoda</taxon>
        <taxon>Chelicerata</taxon>
        <taxon>Arachnida</taxon>
        <taxon>Araneae</taxon>
        <taxon>Araneomorphae</taxon>
        <taxon>Entelegynae</taxon>
        <taxon>Araneoidea</taxon>
        <taxon>Araneidae</taxon>
        <taxon>Araneus</taxon>
    </lineage>
</organism>
<gene>
    <name evidence="2" type="ORF">AVEN_272142_1</name>
</gene>
<dbReference type="EMBL" id="BGPR01128113">
    <property type="protein sequence ID" value="GBN38859.1"/>
    <property type="molecule type" value="Genomic_DNA"/>
</dbReference>